<dbReference type="PROSITE" id="PS51257">
    <property type="entry name" value="PROKAR_LIPOPROTEIN"/>
    <property type="match status" value="1"/>
</dbReference>
<evidence type="ECO:0000313" key="2">
    <source>
        <dbReference type="Proteomes" id="UP000231960"/>
    </source>
</evidence>
<gene>
    <name evidence="1" type="ORF">CDL10_01090</name>
</gene>
<dbReference type="OrthoDB" id="1360339at2"/>
<dbReference type="AlphaFoldDB" id="A0A2M9R308"/>
<name>A0A2M9R308_9FLAO</name>
<dbReference type="RefSeq" id="WP_100676816.1">
    <property type="nucleotide sequence ID" value="NZ_NIPO01000001.1"/>
</dbReference>
<reference evidence="1 2" key="1">
    <citation type="submission" date="2017-06" db="EMBL/GenBank/DDBJ databases">
        <title>Description of Avrilella dinanensis gen. nov. sp. nov.</title>
        <authorList>
            <person name="Leyer C."/>
            <person name="Sassi M."/>
            <person name="Minet J."/>
            <person name="Kayal S."/>
            <person name="Cattoir V."/>
        </authorList>
    </citation>
    <scope>NUCLEOTIDE SEQUENCE [LARGE SCALE GENOMIC DNA]</scope>
    <source>
        <strain evidence="1 2">UR159</strain>
    </source>
</reference>
<dbReference type="Proteomes" id="UP000231960">
    <property type="component" value="Unassembled WGS sequence"/>
</dbReference>
<organism evidence="1 2">
    <name type="scientific">Avrilella dinanensis</name>
    <dbReference type="NCBI Taxonomy" id="2008672"/>
    <lineage>
        <taxon>Bacteria</taxon>
        <taxon>Pseudomonadati</taxon>
        <taxon>Bacteroidota</taxon>
        <taxon>Flavobacteriia</taxon>
        <taxon>Flavobacteriales</taxon>
        <taxon>Flavobacteriaceae</taxon>
        <taxon>Avrilella</taxon>
    </lineage>
</organism>
<accession>A0A2M9R308</accession>
<dbReference type="EMBL" id="NIPO01000001">
    <property type="protein sequence ID" value="PJR03247.1"/>
    <property type="molecule type" value="Genomic_DNA"/>
</dbReference>
<evidence type="ECO:0000313" key="1">
    <source>
        <dbReference type="EMBL" id="PJR03247.1"/>
    </source>
</evidence>
<proteinExistence type="predicted"/>
<sequence length="166" mass="19446">MKKFWLLLLPVFLLIGCNEDEIDNLKQDYINGHKSDELIGFWEHKGGYKISYDITDEDLLVNNETIEVGEILLLDNNYLYLLKKDSSNEPAYYTNKFYQQYWYNTDKFIKTLVSDNSSSGSHSQAHEAFLPYKFGETNDTLIVQSDSKVYYLLKTDEIAYEFIVSE</sequence>
<comment type="caution">
    <text evidence="1">The sequence shown here is derived from an EMBL/GenBank/DDBJ whole genome shotgun (WGS) entry which is preliminary data.</text>
</comment>
<protein>
    <submittedName>
        <fullName evidence="1">Uncharacterized protein</fullName>
    </submittedName>
</protein>
<keyword evidence="2" id="KW-1185">Reference proteome</keyword>